<comment type="caution">
    <text evidence="4">The sequence shown here is derived from an EMBL/GenBank/DDBJ whole genome shotgun (WGS) entry which is preliminary data.</text>
</comment>
<evidence type="ECO:0000256" key="2">
    <source>
        <dbReference type="ARBA" id="ARBA00023445"/>
    </source>
</evidence>
<name>A0A8H5DA79_9AGAR</name>
<dbReference type="PANTHER" id="PTHR10366:SF564">
    <property type="entry name" value="STEROL-4-ALPHA-CARBOXYLATE 3-DEHYDROGENASE, DECARBOXYLATING"/>
    <property type="match status" value="1"/>
</dbReference>
<dbReference type="GO" id="GO:0006694">
    <property type="term" value="P:steroid biosynthetic process"/>
    <property type="evidence" value="ECO:0007669"/>
    <property type="project" value="InterPro"/>
</dbReference>
<keyword evidence="5" id="KW-1185">Reference proteome</keyword>
<accession>A0A8H5DA79</accession>
<dbReference type="PANTHER" id="PTHR10366">
    <property type="entry name" value="NAD DEPENDENT EPIMERASE/DEHYDRATASE"/>
    <property type="match status" value="1"/>
</dbReference>
<dbReference type="InterPro" id="IPR002225">
    <property type="entry name" value="3Beta_OHSteriod_DH/Estase"/>
</dbReference>
<evidence type="ECO:0000259" key="3">
    <source>
        <dbReference type="Pfam" id="PF01073"/>
    </source>
</evidence>
<dbReference type="InterPro" id="IPR050425">
    <property type="entry name" value="NAD(P)_dehydrat-like"/>
</dbReference>
<reference evidence="4 5" key="1">
    <citation type="journal article" date="2020" name="ISME J.">
        <title>Uncovering the hidden diversity of litter-decomposition mechanisms in mushroom-forming fungi.</title>
        <authorList>
            <person name="Floudas D."/>
            <person name="Bentzer J."/>
            <person name="Ahren D."/>
            <person name="Johansson T."/>
            <person name="Persson P."/>
            <person name="Tunlid A."/>
        </authorList>
    </citation>
    <scope>NUCLEOTIDE SEQUENCE [LARGE SCALE GENOMIC DNA]</scope>
    <source>
        <strain evidence="4 5">CBS 291.85</strain>
    </source>
</reference>
<comment type="similarity">
    <text evidence="2">Belongs to the NAD(P)-dependent epimerase/dehydratase family. Dihydroflavonol-4-reductase subfamily.</text>
</comment>
<dbReference type="Pfam" id="PF01073">
    <property type="entry name" value="3Beta_HSD"/>
    <property type="match status" value="1"/>
</dbReference>
<gene>
    <name evidence="4" type="ORF">D9758_006374</name>
</gene>
<dbReference type="OrthoDB" id="2735536at2759"/>
<proteinExistence type="inferred from homology"/>
<keyword evidence="1" id="KW-0560">Oxidoreductase</keyword>
<organism evidence="4 5">
    <name type="scientific">Tetrapyrgos nigripes</name>
    <dbReference type="NCBI Taxonomy" id="182062"/>
    <lineage>
        <taxon>Eukaryota</taxon>
        <taxon>Fungi</taxon>
        <taxon>Dikarya</taxon>
        <taxon>Basidiomycota</taxon>
        <taxon>Agaricomycotina</taxon>
        <taxon>Agaricomycetes</taxon>
        <taxon>Agaricomycetidae</taxon>
        <taxon>Agaricales</taxon>
        <taxon>Marasmiineae</taxon>
        <taxon>Marasmiaceae</taxon>
        <taxon>Tetrapyrgos</taxon>
    </lineage>
</organism>
<evidence type="ECO:0000256" key="1">
    <source>
        <dbReference type="ARBA" id="ARBA00023002"/>
    </source>
</evidence>
<dbReference type="GO" id="GO:0016616">
    <property type="term" value="F:oxidoreductase activity, acting on the CH-OH group of donors, NAD or NADP as acceptor"/>
    <property type="evidence" value="ECO:0007669"/>
    <property type="project" value="InterPro"/>
</dbReference>
<dbReference type="InterPro" id="IPR036291">
    <property type="entry name" value="NAD(P)-bd_dom_sf"/>
</dbReference>
<dbReference type="Gene3D" id="3.40.50.720">
    <property type="entry name" value="NAD(P)-binding Rossmann-like Domain"/>
    <property type="match status" value="1"/>
</dbReference>
<dbReference type="SUPFAM" id="SSF51735">
    <property type="entry name" value="NAD(P)-binding Rossmann-fold domains"/>
    <property type="match status" value="1"/>
</dbReference>
<sequence>MTQSILRRDCVTGGTGFLGSHIISQLLASSEYIVRGTARSGKKLGDIFPNESRLEVVEVPDLTSDHTDALKGVQAVMHVAAPISNKAESGEELFNGIYEGTLHIIKQAINLGIKKIVCTGLGQAINFTTQILAQYANAFGPEALNEKGYGVVNKESVDYEKRYKAIWEIAYQHPDVDATIILPPAIYGPMVSNYPVTSRSSLGTNDWVYYLVAEGTYPSAPAGDIIDVRDAARAHIVALSVGPIPGKNKRFIVAREKCYWKEVAELIKKERPELAHRLPKEDLEPPVQTTAPLDLTFTEQGLGFTEYHYRREETLLAALDCGLALGRK</sequence>
<dbReference type="Proteomes" id="UP000559256">
    <property type="component" value="Unassembled WGS sequence"/>
</dbReference>
<evidence type="ECO:0000313" key="5">
    <source>
        <dbReference type="Proteomes" id="UP000559256"/>
    </source>
</evidence>
<dbReference type="AlphaFoldDB" id="A0A8H5DA79"/>
<evidence type="ECO:0000313" key="4">
    <source>
        <dbReference type="EMBL" id="KAF5355516.1"/>
    </source>
</evidence>
<feature type="domain" description="3-beta hydroxysteroid dehydrogenase/isomerase" evidence="3">
    <location>
        <begin position="11"/>
        <end position="120"/>
    </location>
</feature>
<protein>
    <recommendedName>
        <fullName evidence="3">3-beta hydroxysteroid dehydrogenase/isomerase domain-containing protein</fullName>
    </recommendedName>
</protein>
<dbReference type="EMBL" id="JAACJM010000056">
    <property type="protein sequence ID" value="KAF5355516.1"/>
    <property type="molecule type" value="Genomic_DNA"/>
</dbReference>